<dbReference type="GO" id="GO:0000932">
    <property type="term" value="C:P-body"/>
    <property type="evidence" value="ECO:0007669"/>
    <property type="project" value="TreeGrafter"/>
</dbReference>
<feature type="non-terminal residue" evidence="3">
    <location>
        <position position="1"/>
    </location>
</feature>
<dbReference type="Proteomes" id="UP000269721">
    <property type="component" value="Unassembled WGS sequence"/>
</dbReference>
<dbReference type="PANTHER" id="PTHR23355:SF9">
    <property type="entry name" value="DIS3-LIKE EXONUCLEASE 2"/>
    <property type="match status" value="1"/>
</dbReference>
<dbReference type="PANTHER" id="PTHR23355">
    <property type="entry name" value="RIBONUCLEASE"/>
    <property type="match status" value="1"/>
</dbReference>
<accession>A0A4P9WE11</accession>
<dbReference type="AlphaFoldDB" id="A0A4P9WE11"/>
<evidence type="ECO:0000259" key="2">
    <source>
        <dbReference type="SMART" id="SM00955"/>
    </source>
</evidence>
<name>A0A4P9WE11_9FUNG</name>
<dbReference type="SMART" id="SM00955">
    <property type="entry name" value="RNB"/>
    <property type="match status" value="1"/>
</dbReference>
<gene>
    <name evidence="3" type="ORF">BDK51DRAFT_14605</name>
</gene>
<dbReference type="InterPro" id="IPR041505">
    <property type="entry name" value="Dis3_CSD2"/>
</dbReference>
<dbReference type="EMBL" id="KZ995301">
    <property type="protein sequence ID" value="RKO90951.1"/>
    <property type="molecule type" value="Genomic_DNA"/>
</dbReference>
<dbReference type="InterPro" id="IPR050180">
    <property type="entry name" value="RNR_Ribonuclease"/>
</dbReference>
<dbReference type="Pfam" id="PF00773">
    <property type="entry name" value="RNB"/>
    <property type="match status" value="1"/>
</dbReference>
<sequence length="738" mass="82193">HLSSKDVSDGLKRGTLTQGTLRINRRNRFDAYVTPESATPTTVTDIYICGTRHRNRALEGDVVVVVLLEGKELEEEKAREAERRVKRRKDGEERQKKCDMEDEEDEESEEKEETRIYGKVVYLVDRKNDQHFTGTLHMDLPSSRNNRPARTPRGIPKTIWFKPTDKRAPLIIIPALRAPHEFLEKPDDFARTLYRVKTTDWPVSSPSPFGTVLGPIGQMGELGTETEAILIDNAVEWAEFSEEVLACLPSDETPWEIPAEELQNRRDLRSERILSIDPPTAKDLDDAVSIKPLPNGNFELGVHIADVSYFVTPNTALDTEAFRRATTVYLVQKAIPMLPQLLCERLCSLNPGVDRLAFSVIWEVDADANIVRPPWFGRTIICTAGKLSYDHAQALIEGRGWSEDDVDQSGAALPPPTLYGGAGIEEVKTDVMRLYDLSVKLRQRRFEKGALAINSIKLWFAVDEVGNPVDTGVYQIKEANRLIEEFMLLANMAVAKKLVQSFPTSALLRRHAPPLARAMKEFVIFASTLGHPIDATSSTTLQASFDAIPGEATRQVMRLLCIRPMQRAKYFCTGKVDFAEYAHYALNVPLYTHFTSPIRRYCDLIVHRLLDLAIKLDAAECGEDGEIPPHIASLVPTTEAVNSIANQCNARKDASKAAQDASQNLYLCAYLTRLCSSRAEEAEAAGLPPPPKGVPARGLVVKLGPRSVDVLVEEFGIEKRVWVEDLITAGDAVGCALD</sequence>
<organism evidence="3 4">
    <name type="scientific">Blyttiomyces helicus</name>
    <dbReference type="NCBI Taxonomy" id="388810"/>
    <lineage>
        <taxon>Eukaryota</taxon>
        <taxon>Fungi</taxon>
        <taxon>Fungi incertae sedis</taxon>
        <taxon>Chytridiomycota</taxon>
        <taxon>Chytridiomycota incertae sedis</taxon>
        <taxon>Chytridiomycetes</taxon>
        <taxon>Chytridiomycetes incertae sedis</taxon>
        <taxon>Blyttiomyces</taxon>
    </lineage>
</organism>
<dbReference type="OrthoDB" id="372421at2759"/>
<proteinExistence type="predicted"/>
<dbReference type="SUPFAM" id="SSF50249">
    <property type="entry name" value="Nucleic acid-binding proteins"/>
    <property type="match status" value="2"/>
</dbReference>
<dbReference type="InterPro" id="IPR001900">
    <property type="entry name" value="RNase_II/R"/>
</dbReference>
<reference evidence="4" key="1">
    <citation type="journal article" date="2018" name="Nat. Microbiol.">
        <title>Leveraging single-cell genomics to expand the fungal tree of life.</title>
        <authorList>
            <person name="Ahrendt S.R."/>
            <person name="Quandt C.A."/>
            <person name="Ciobanu D."/>
            <person name="Clum A."/>
            <person name="Salamov A."/>
            <person name="Andreopoulos B."/>
            <person name="Cheng J.F."/>
            <person name="Woyke T."/>
            <person name="Pelin A."/>
            <person name="Henrissat B."/>
            <person name="Reynolds N.K."/>
            <person name="Benny G.L."/>
            <person name="Smith M.E."/>
            <person name="James T.Y."/>
            <person name="Grigoriev I.V."/>
        </authorList>
    </citation>
    <scope>NUCLEOTIDE SEQUENCE [LARGE SCALE GENOMIC DNA]</scope>
</reference>
<evidence type="ECO:0000313" key="3">
    <source>
        <dbReference type="EMBL" id="RKO90951.1"/>
    </source>
</evidence>
<dbReference type="Gene3D" id="2.40.50.700">
    <property type="match status" value="1"/>
</dbReference>
<protein>
    <recommendedName>
        <fullName evidence="2">RNB domain-containing protein</fullName>
    </recommendedName>
</protein>
<dbReference type="InterPro" id="IPR022966">
    <property type="entry name" value="RNase_II/R_CS"/>
</dbReference>
<keyword evidence="4" id="KW-1185">Reference proteome</keyword>
<evidence type="ECO:0000256" key="1">
    <source>
        <dbReference type="SAM" id="MobiDB-lite"/>
    </source>
</evidence>
<feature type="region of interest" description="Disordered" evidence="1">
    <location>
        <begin position="76"/>
        <end position="111"/>
    </location>
</feature>
<dbReference type="GO" id="GO:0006402">
    <property type="term" value="P:mRNA catabolic process"/>
    <property type="evidence" value="ECO:0007669"/>
    <property type="project" value="TreeGrafter"/>
</dbReference>
<feature type="compositionally biased region" description="Basic and acidic residues" evidence="1">
    <location>
        <begin position="76"/>
        <end position="99"/>
    </location>
</feature>
<dbReference type="GO" id="GO:0000175">
    <property type="term" value="F:3'-5'-RNA exonuclease activity"/>
    <property type="evidence" value="ECO:0007669"/>
    <property type="project" value="TreeGrafter"/>
</dbReference>
<dbReference type="InterPro" id="IPR012340">
    <property type="entry name" value="NA-bd_OB-fold"/>
</dbReference>
<feature type="non-terminal residue" evidence="3">
    <location>
        <position position="738"/>
    </location>
</feature>
<feature type="compositionally biased region" description="Acidic residues" evidence="1">
    <location>
        <begin position="100"/>
        <end position="111"/>
    </location>
</feature>
<dbReference type="Pfam" id="PF17849">
    <property type="entry name" value="OB_Dis3"/>
    <property type="match status" value="1"/>
</dbReference>
<dbReference type="GO" id="GO:0003723">
    <property type="term" value="F:RNA binding"/>
    <property type="evidence" value="ECO:0007669"/>
    <property type="project" value="InterPro"/>
</dbReference>
<feature type="domain" description="RNB" evidence="2">
    <location>
        <begin position="265"/>
        <end position="616"/>
    </location>
</feature>
<evidence type="ECO:0000313" key="4">
    <source>
        <dbReference type="Proteomes" id="UP000269721"/>
    </source>
</evidence>
<feature type="region of interest" description="Disordered" evidence="1">
    <location>
        <begin position="135"/>
        <end position="157"/>
    </location>
</feature>
<dbReference type="Gene3D" id="2.40.50.690">
    <property type="match status" value="1"/>
</dbReference>
<dbReference type="PROSITE" id="PS01175">
    <property type="entry name" value="RIBONUCLEASE_II"/>
    <property type="match status" value="1"/>
</dbReference>